<dbReference type="GO" id="GO:0005886">
    <property type="term" value="C:plasma membrane"/>
    <property type="evidence" value="ECO:0007669"/>
    <property type="project" value="UniProtKB-SubCell"/>
</dbReference>
<evidence type="ECO:0000256" key="3">
    <source>
        <dbReference type="ARBA" id="ARBA00022692"/>
    </source>
</evidence>
<dbReference type="InterPro" id="IPR003838">
    <property type="entry name" value="ABC3_permease_C"/>
</dbReference>
<evidence type="ECO:0000256" key="7">
    <source>
        <dbReference type="SAM" id="Phobius"/>
    </source>
</evidence>
<evidence type="ECO:0000313" key="10">
    <source>
        <dbReference type="EMBL" id="OQW89875.1"/>
    </source>
</evidence>
<evidence type="ECO:0000259" key="9">
    <source>
        <dbReference type="Pfam" id="PF12704"/>
    </source>
</evidence>
<keyword evidence="3 7" id="KW-0812">Transmembrane</keyword>
<gene>
    <name evidence="10" type="ORF">BWK72_01130</name>
</gene>
<keyword evidence="4 7" id="KW-1133">Transmembrane helix</keyword>
<accession>A0A1W9KYV1</accession>
<evidence type="ECO:0000256" key="2">
    <source>
        <dbReference type="ARBA" id="ARBA00022475"/>
    </source>
</evidence>
<feature type="domain" description="MacB-like periplasmic core" evidence="9">
    <location>
        <begin position="19"/>
        <end position="201"/>
    </location>
</feature>
<evidence type="ECO:0000259" key="8">
    <source>
        <dbReference type="Pfam" id="PF02687"/>
    </source>
</evidence>
<evidence type="ECO:0000256" key="4">
    <source>
        <dbReference type="ARBA" id="ARBA00022989"/>
    </source>
</evidence>
<dbReference type="InterPro" id="IPR050250">
    <property type="entry name" value="Macrolide_Exporter_MacB"/>
</dbReference>
<organism evidence="10 11">
    <name type="scientific">Rhodoferax ferrireducens</name>
    <dbReference type="NCBI Taxonomy" id="192843"/>
    <lineage>
        <taxon>Bacteria</taxon>
        <taxon>Pseudomonadati</taxon>
        <taxon>Pseudomonadota</taxon>
        <taxon>Betaproteobacteria</taxon>
        <taxon>Burkholderiales</taxon>
        <taxon>Comamonadaceae</taxon>
        <taxon>Rhodoferax</taxon>
    </lineage>
</organism>
<keyword evidence="2" id="KW-1003">Cell membrane</keyword>
<dbReference type="PANTHER" id="PTHR30572:SF4">
    <property type="entry name" value="ABC TRANSPORTER PERMEASE YTRF"/>
    <property type="match status" value="1"/>
</dbReference>
<comment type="caution">
    <text evidence="10">The sequence shown here is derived from an EMBL/GenBank/DDBJ whole genome shotgun (WGS) entry which is preliminary data.</text>
</comment>
<evidence type="ECO:0000256" key="5">
    <source>
        <dbReference type="ARBA" id="ARBA00023136"/>
    </source>
</evidence>
<dbReference type="PANTHER" id="PTHR30572">
    <property type="entry name" value="MEMBRANE COMPONENT OF TRANSPORTER-RELATED"/>
    <property type="match status" value="1"/>
</dbReference>
<dbReference type="Pfam" id="PF12704">
    <property type="entry name" value="MacB_PCD"/>
    <property type="match status" value="1"/>
</dbReference>
<comment type="subcellular location">
    <subcellularLocation>
        <location evidence="1">Cell membrane</location>
        <topology evidence="1">Multi-pass membrane protein</topology>
    </subcellularLocation>
</comment>
<feature type="transmembrane region" description="Helical" evidence="7">
    <location>
        <begin position="271"/>
        <end position="295"/>
    </location>
</feature>
<dbReference type="InterPro" id="IPR025857">
    <property type="entry name" value="MacB_PCD"/>
</dbReference>
<protein>
    <submittedName>
        <fullName evidence="10">Multidrug ABC transporter substrate-binding protein</fullName>
    </submittedName>
</protein>
<reference evidence="10 11" key="1">
    <citation type="submission" date="2017-01" db="EMBL/GenBank/DDBJ databases">
        <title>Novel large sulfur bacteria in the metagenomes of groundwater-fed chemosynthetic microbial mats in the Lake Huron basin.</title>
        <authorList>
            <person name="Sharrar A.M."/>
            <person name="Flood B.E."/>
            <person name="Bailey J.V."/>
            <person name="Jones D.S."/>
            <person name="Biddanda B."/>
            <person name="Ruberg S.A."/>
            <person name="Marcus D.N."/>
            <person name="Dick G.J."/>
        </authorList>
    </citation>
    <scope>NUCLEOTIDE SEQUENCE [LARGE SCALE GENOMIC DNA]</scope>
    <source>
        <strain evidence="10">A7</strain>
    </source>
</reference>
<proteinExistence type="inferred from homology"/>
<evidence type="ECO:0000256" key="6">
    <source>
        <dbReference type="ARBA" id="ARBA00038076"/>
    </source>
</evidence>
<evidence type="ECO:0000256" key="1">
    <source>
        <dbReference type="ARBA" id="ARBA00004651"/>
    </source>
</evidence>
<comment type="similarity">
    <text evidence="6">Belongs to the ABC-4 integral membrane protein family.</text>
</comment>
<feature type="transmembrane region" description="Helical" evidence="7">
    <location>
        <begin position="315"/>
        <end position="337"/>
    </location>
</feature>
<feature type="domain" description="ABC3 transporter permease C-terminal" evidence="8">
    <location>
        <begin position="274"/>
        <end position="392"/>
    </location>
</feature>
<sequence>MKTLSFAWHYLWSRPLGAALNVLLLALGLASITFLLLVAHQLGRAFDRDLAGIDVVVGAKGSPMQLILSGVLHIDVPPGNVPLAAVRELEKHPMVASLIPISLGDNFQSYRIVGTSTAYIDLYHAQMARGQRWTQPMQVVLGATVARKLGLQLGQTFVGAHGLGAGGHLHGDSAYAVVGILQPSGSVLDRLILTDAASVWKVHEDYTAQDDEDRAAMAEEREITLALVRYTTPMAALTFPRFVNTSTEMQAAAPALEVTRLLHMLGLGTDVLRAFAAVLLLTAGLSVFIALWSAVRERQADLALLRMLGAPPARVAALLLSEALWLGLLAAVLGLLLGQIMTTALGWFLQLDTSLLVGGWVWPLELAWVPLVALAVSLGAALLPAWGAYRVSVLELLQGR</sequence>
<dbReference type="Pfam" id="PF02687">
    <property type="entry name" value="FtsX"/>
    <property type="match status" value="1"/>
</dbReference>
<dbReference type="Proteomes" id="UP000192505">
    <property type="component" value="Unassembled WGS sequence"/>
</dbReference>
<dbReference type="AlphaFoldDB" id="A0A1W9KYV1"/>
<feature type="transmembrane region" description="Helical" evidence="7">
    <location>
        <begin position="368"/>
        <end position="389"/>
    </location>
</feature>
<feature type="transmembrane region" description="Helical" evidence="7">
    <location>
        <begin position="20"/>
        <end position="39"/>
    </location>
</feature>
<feature type="transmembrane region" description="Helical" evidence="7">
    <location>
        <begin position="344"/>
        <end position="362"/>
    </location>
</feature>
<dbReference type="GO" id="GO:0022857">
    <property type="term" value="F:transmembrane transporter activity"/>
    <property type="evidence" value="ECO:0007669"/>
    <property type="project" value="TreeGrafter"/>
</dbReference>
<evidence type="ECO:0000313" key="11">
    <source>
        <dbReference type="Proteomes" id="UP000192505"/>
    </source>
</evidence>
<name>A0A1W9KYV1_9BURK</name>
<dbReference type="EMBL" id="MTEI01000001">
    <property type="protein sequence ID" value="OQW89875.1"/>
    <property type="molecule type" value="Genomic_DNA"/>
</dbReference>
<keyword evidence="5 7" id="KW-0472">Membrane</keyword>